<organism evidence="2 3">
    <name type="scientific">Drosophila rhopaloa</name>
    <name type="common">Fruit fly</name>
    <dbReference type="NCBI Taxonomy" id="1041015"/>
    <lineage>
        <taxon>Eukaryota</taxon>
        <taxon>Metazoa</taxon>
        <taxon>Ecdysozoa</taxon>
        <taxon>Arthropoda</taxon>
        <taxon>Hexapoda</taxon>
        <taxon>Insecta</taxon>
        <taxon>Pterygota</taxon>
        <taxon>Neoptera</taxon>
        <taxon>Endopterygota</taxon>
        <taxon>Diptera</taxon>
        <taxon>Brachycera</taxon>
        <taxon>Muscomorpha</taxon>
        <taxon>Ephydroidea</taxon>
        <taxon>Drosophilidae</taxon>
        <taxon>Drosophila</taxon>
        <taxon>Sophophora</taxon>
    </lineage>
</organism>
<dbReference type="GeneID" id="108036930"/>
<evidence type="ECO:0000313" key="2">
    <source>
        <dbReference type="EnsemblMetazoa" id="XP_016968833.2"/>
    </source>
</evidence>
<accession>A0ABM5GT63</accession>
<keyword evidence="3" id="KW-1185">Reference proteome</keyword>
<dbReference type="EnsemblMetazoa" id="XM_017113344.2">
    <property type="protein sequence ID" value="XP_016968833.2"/>
    <property type="gene ID" value="LOC108036930"/>
</dbReference>
<evidence type="ECO:0000313" key="3">
    <source>
        <dbReference type="Proteomes" id="UP001652680"/>
    </source>
</evidence>
<evidence type="ECO:0000256" key="1">
    <source>
        <dbReference type="SAM" id="MobiDB-lite"/>
    </source>
</evidence>
<name>A0ABM5GT63_DRORH</name>
<feature type="compositionally biased region" description="Polar residues" evidence="1">
    <location>
        <begin position="82"/>
        <end position="99"/>
    </location>
</feature>
<reference evidence="2" key="2">
    <citation type="submission" date="2025-05" db="UniProtKB">
        <authorList>
            <consortium name="EnsemblMetazoa"/>
        </authorList>
    </citation>
    <scope>IDENTIFICATION</scope>
</reference>
<proteinExistence type="predicted"/>
<feature type="region of interest" description="Disordered" evidence="1">
    <location>
        <begin position="76"/>
        <end position="99"/>
    </location>
</feature>
<dbReference type="RefSeq" id="XP_016968833.2">
    <property type="nucleotide sequence ID" value="XM_017113344.2"/>
</dbReference>
<protein>
    <submittedName>
        <fullName evidence="2">Uncharacterized protein</fullName>
    </submittedName>
</protein>
<reference evidence="3" key="1">
    <citation type="journal article" date="2021" name="Elife">
        <title>Highly contiguous assemblies of 101 drosophilid genomes.</title>
        <authorList>
            <person name="Kim B.Y."/>
            <person name="Wang J.R."/>
            <person name="Miller D.E."/>
            <person name="Barmina O."/>
            <person name="Delaney E."/>
            <person name="Thompson A."/>
            <person name="Comeault A.A."/>
            <person name="Peede D."/>
            <person name="D'Agostino E.R."/>
            <person name="Pelaez J."/>
            <person name="Aguilar J.M."/>
            <person name="Haji D."/>
            <person name="Matsunaga T."/>
            <person name="Armstrong E.E."/>
            <person name="Zych M."/>
            <person name="Ogawa Y."/>
            <person name="Stamenkovic-Radak M."/>
            <person name="Jelic M."/>
            <person name="Veselinovic M.S."/>
            <person name="Tanaskovic M."/>
            <person name="Eric P."/>
            <person name="Gao J.J."/>
            <person name="Katoh T.K."/>
            <person name="Toda M.J."/>
            <person name="Watabe H."/>
            <person name="Watada M."/>
            <person name="Davis J.S."/>
            <person name="Moyle L.C."/>
            <person name="Manoli G."/>
            <person name="Bertolini E."/>
            <person name="Kostal V."/>
            <person name="Hawley R.S."/>
            <person name="Takahashi A."/>
            <person name="Jones C.D."/>
            <person name="Price D.K."/>
            <person name="Whiteman N."/>
            <person name="Kopp A."/>
            <person name="Matute D.R."/>
            <person name="Petrov D.A."/>
        </authorList>
    </citation>
    <scope>NUCLEOTIDE SEQUENCE [LARGE SCALE GENOMIC DNA]</scope>
</reference>
<dbReference type="Proteomes" id="UP001652680">
    <property type="component" value="Unassembled WGS sequence"/>
</dbReference>
<sequence>MWNSSCRDVRLPSAKMMIHQVQAVEEDAEEPALEFHENCNQAWRAQFRHPGMANVAIGFEFMNAPSRHMTFSLSTQDDDTENQLIGNSSSSTSQMGPTPQISQLEYLPYMFSSEGENLMQHLS</sequence>